<dbReference type="Gene3D" id="2.170.130.10">
    <property type="entry name" value="TonB-dependent receptor, plug domain"/>
    <property type="match status" value="1"/>
</dbReference>
<keyword evidence="3 11" id="KW-0813">Transport</keyword>
<gene>
    <name evidence="17" type="ORF">ACFO3Q_05535</name>
</gene>
<dbReference type="PROSITE" id="PS52016">
    <property type="entry name" value="TONB_DEPENDENT_REC_3"/>
    <property type="match status" value="1"/>
</dbReference>
<evidence type="ECO:0000259" key="15">
    <source>
        <dbReference type="Pfam" id="PF00593"/>
    </source>
</evidence>
<evidence type="ECO:0000313" key="17">
    <source>
        <dbReference type="EMBL" id="MFC4727628.1"/>
    </source>
</evidence>
<keyword evidence="6 14" id="KW-0732">Signal</keyword>
<feature type="region of interest" description="Disordered" evidence="13">
    <location>
        <begin position="264"/>
        <end position="285"/>
    </location>
</feature>
<evidence type="ECO:0000256" key="4">
    <source>
        <dbReference type="ARBA" id="ARBA00022452"/>
    </source>
</evidence>
<evidence type="ECO:0000256" key="1">
    <source>
        <dbReference type="ARBA" id="ARBA00004571"/>
    </source>
</evidence>
<keyword evidence="4 11" id="KW-1134">Transmembrane beta strand</keyword>
<organism evidence="17 18">
    <name type="scientific">Coralloluteibacterium thermophilum</name>
    <dbReference type="NCBI Taxonomy" id="2707049"/>
    <lineage>
        <taxon>Bacteria</taxon>
        <taxon>Pseudomonadati</taxon>
        <taxon>Pseudomonadota</taxon>
        <taxon>Gammaproteobacteria</taxon>
        <taxon>Lysobacterales</taxon>
        <taxon>Lysobacteraceae</taxon>
        <taxon>Coralloluteibacterium</taxon>
    </lineage>
</organism>
<evidence type="ECO:0000256" key="5">
    <source>
        <dbReference type="ARBA" id="ARBA00022692"/>
    </source>
</evidence>
<name>A0ABV9NKP1_9GAMM</name>
<evidence type="ECO:0000256" key="10">
    <source>
        <dbReference type="ARBA" id="ARBA00023237"/>
    </source>
</evidence>
<evidence type="ECO:0000256" key="7">
    <source>
        <dbReference type="ARBA" id="ARBA00023077"/>
    </source>
</evidence>
<dbReference type="InterPro" id="IPR039426">
    <property type="entry name" value="TonB-dep_rcpt-like"/>
</dbReference>
<sequence length="665" mass="72680">MTPFPSLRPRALAMAVALLLPVFAQTAMAHRAHGDGHDHHDHDAVELDAVIVQSTRSGRRVSDEPIRVEVIDREEIEEKLLMSPGNISMLLAETAGVRVQSTAPALGASNIRIQGLRGRYTQLLADGLPLYGGQSSSIGLLQIPPTDLGRVEIIKGSASALYGPSALGGVINLITRRPHDEHEAEVLLNATSRGGQDVTGYAAAPLGEAWGYSVVGGYHTQDRQDLDDDGWVDMPGYERWTLRPRLFWETPEGARALLTFGATKEDRTGGTHGQRPMPDGQPFPLTQDTTRYDAGAVVEIPLRETDRLHLRASAMSADHAHRFGPLREDDRHRTGFLEAAYASGFGDTTWLAGAAVQADRFASRAFPAFDYSHTVPGVFAQAEHALREDLVLAASARWDDHDTYGSHLSPRLSLLYRPGRWTLRTSLGRGFFAPTPFVEEIEAAGLSRLVPLDGLKAETANTASFDIGYAHGRWETSVSLFASEVDRAIRLAPAPAAADGTDRVRLINVQGITRTHGAEALLRYRWRDFVATGSYVFTEASEPLADAPGRRSVPLTPRHTAGVVAMWEQHGRGRVGIEAYYTGTQPLDGNPYRRTGRPYVELGALGEITLGRVSLFLNLENLLNIRQTRYHPMVLPGRAPDGRWTVDAWAPTDGFVANGGVRVRF</sequence>
<keyword evidence="7 12" id="KW-0798">TonB box</keyword>
<evidence type="ECO:0000256" key="12">
    <source>
        <dbReference type="RuleBase" id="RU003357"/>
    </source>
</evidence>
<keyword evidence="10 11" id="KW-0998">Cell outer membrane</keyword>
<dbReference type="Pfam" id="PF07715">
    <property type="entry name" value="Plug"/>
    <property type="match status" value="1"/>
</dbReference>
<feature type="domain" description="TonB-dependent receptor plug" evidence="16">
    <location>
        <begin position="61"/>
        <end position="170"/>
    </location>
</feature>
<keyword evidence="5 11" id="KW-0812">Transmembrane</keyword>
<dbReference type="EMBL" id="JBHSGG010000014">
    <property type="protein sequence ID" value="MFC4727628.1"/>
    <property type="molecule type" value="Genomic_DNA"/>
</dbReference>
<evidence type="ECO:0000256" key="2">
    <source>
        <dbReference type="ARBA" id="ARBA00008143"/>
    </source>
</evidence>
<evidence type="ECO:0000256" key="3">
    <source>
        <dbReference type="ARBA" id="ARBA00022448"/>
    </source>
</evidence>
<evidence type="ECO:0000256" key="13">
    <source>
        <dbReference type="SAM" id="MobiDB-lite"/>
    </source>
</evidence>
<dbReference type="SUPFAM" id="SSF56935">
    <property type="entry name" value="Porins"/>
    <property type="match status" value="1"/>
</dbReference>
<comment type="subcellular location">
    <subcellularLocation>
        <location evidence="1 11">Cell outer membrane</location>
        <topology evidence="1 11">Multi-pass membrane protein</topology>
    </subcellularLocation>
</comment>
<evidence type="ECO:0000256" key="11">
    <source>
        <dbReference type="PROSITE-ProRule" id="PRU01360"/>
    </source>
</evidence>
<dbReference type="InterPro" id="IPR000531">
    <property type="entry name" value="Beta-barrel_TonB"/>
</dbReference>
<evidence type="ECO:0000256" key="14">
    <source>
        <dbReference type="SAM" id="SignalP"/>
    </source>
</evidence>
<protein>
    <submittedName>
        <fullName evidence="17">TonB-dependent receptor plug domain-containing protein</fullName>
    </submittedName>
</protein>
<dbReference type="RefSeq" id="WP_377003635.1">
    <property type="nucleotide sequence ID" value="NZ_JBHSGG010000014.1"/>
</dbReference>
<dbReference type="InterPro" id="IPR012910">
    <property type="entry name" value="Plug_dom"/>
</dbReference>
<dbReference type="PANTHER" id="PTHR30069">
    <property type="entry name" value="TONB-DEPENDENT OUTER MEMBRANE RECEPTOR"/>
    <property type="match status" value="1"/>
</dbReference>
<reference evidence="18" key="1">
    <citation type="journal article" date="2019" name="Int. J. Syst. Evol. Microbiol.">
        <title>The Global Catalogue of Microorganisms (GCM) 10K type strain sequencing project: providing services to taxonomists for standard genome sequencing and annotation.</title>
        <authorList>
            <consortium name="The Broad Institute Genomics Platform"/>
            <consortium name="The Broad Institute Genome Sequencing Center for Infectious Disease"/>
            <person name="Wu L."/>
            <person name="Ma J."/>
        </authorList>
    </citation>
    <scope>NUCLEOTIDE SEQUENCE [LARGE SCALE GENOMIC DNA]</scope>
    <source>
        <strain evidence="18">CGMCC 1.13574</strain>
    </source>
</reference>
<feature type="chain" id="PRO_5047185614" evidence="14">
    <location>
        <begin position="30"/>
        <end position="665"/>
    </location>
</feature>
<keyword evidence="9 17" id="KW-0675">Receptor</keyword>
<accession>A0ABV9NKP1</accession>
<comment type="similarity">
    <text evidence="2">Belongs to the TonB-dependent receptor family. Hemoglobin/haptoglobin binding protein subfamily.</text>
</comment>
<evidence type="ECO:0000256" key="8">
    <source>
        <dbReference type="ARBA" id="ARBA00023136"/>
    </source>
</evidence>
<dbReference type="PANTHER" id="PTHR30069:SF29">
    <property type="entry name" value="HEMOGLOBIN AND HEMOGLOBIN-HAPTOGLOBIN-BINDING PROTEIN 1-RELATED"/>
    <property type="match status" value="1"/>
</dbReference>
<evidence type="ECO:0000313" key="18">
    <source>
        <dbReference type="Proteomes" id="UP001595892"/>
    </source>
</evidence>
<evidence type="ECO:0000256" key="6">
    <source>
        <dbReference type="ARBA" id="ARBA00022729"/>
    </source>
</evidence>
<dbReference type="InterPro" id="IPR036942">
    <property type="entry name" value="Beta-barrel_TonB_sf"/>
</dbReference>
<comment type="caution">
    <text evidence="17">The sequence shown here is derived from an EMBL/GenBank/DDBJ whole genome shotgun (WGS) entry which is preliminary data.</text>
</comment>
<dbReference type="Pfam" id="PF00593">
    <property type="entry name" value="TonB_dep_Rec_b-barrel"/>
    <property type="match status" value="1"/>
</dbReference>
<evidence type="ECO:0000256" key="9">
    <source>
        <dbReference type="ARBA" id="ARBA00023170"/>
    </source>
</evidence>
<keyword evidence="8 11" id="KW-0472">Membrane</keyword>
<keyword evidence="18" id="KW-1185">Reference proteome</keyword>
<feature type="signal peptide" evidence="14">
    <location>
        <begin position="1"/>
        <end position="29"/>
    </location>
</feature>
<feature type="domain" description="TonB-dependent receptor-like beta-barrel" evidence="15">
    <location>
        <begin position="209"/>
        <end position="622"/>
    </location>
</feature>
<proteinExistence type="inferred from homology"/>
<evidence type="ECO:0000259" key="16">
    <source>
        <dbReference type="Pfam" id="PF07715"/>
    </source>
</evidence>
<dbReference type="Proteomes" id="UP001595892">
    <property type="component" value="Unassembled WGS sequence"/>
</dbReference>
<dbReference type="InterPro" id="IPR037066">
    <property type="entry name" value="Plug_dom_sf"/>
</dbReference>
<dbReference type="Gene3D" id="2.40.170.20">
    <property type="entry name" value="TonB-dependent receptor, beta-barrel domain"/>
    <property type="match status" value="1"/>
</dbReference>